<dbReference type="EMBL" id="MASW01000001">
    <property type="protein sequence ID" value="PXY31312.1"/>
    <property type="molecule type" value="Genomic_DNA"/>
</dbReference>
<evidence type="ECO:0000313" key="3">
    <source>
        <dbReference type="Proteomes" id="UP000249915"/>
    </source>
</evidence>
<proteinExistence type="predicted"/>
<feature type="compositionally biased region" description="Basic and acidic residues" evidence="1">
    <location>
        <begin position="202"/>
        <end position="273"/>
    </location>
</feature>
<evidence type="ECO:0000313" key="2">
    <source>
        <dbReference type="EMBL" id="PXY31312.1"/>
    </source>
</evidence>
<name>A0A2V4B9X8_9PSEU</name>
<protein>
    <submittedName>
        <fullName evidence="2">Uncharacterized protein</fullName>
    </submittedName>
</protein>
<sequence length="299" mass="32811">MNADAADAIADELYALDRDEFIAARDKHAADARAAGDKDLASRIRALRKPTLAAWLVNRLAREEPDEVATLADLGDELRQAHAQLAGDALRTLSRRRHELVRSLTGRAERLADGAVSESVSREVSETLDAALTDPGSARAVTEGRLTTALRPGDVFSGDWLAAAPSTPAVPRAPATPKKTAKGTKPAGEAKPAKGRTPSPETAEREAARRAEQERQRQAEARREAENERRRRREELKRAREEAVRARSDRDEARRALRAAEREEAKARKRTESARQAFEAAQSRVADAEAAVDDLNRTR</sequence>
<comment type="caution">
    <text evidence="2">The sequence shown here is derived from an EMBL/GenBank/DDBJ whole genome shotgun (WGS) entry which is preliminary data.</text>
</comment>
<reference evidence="2 3" key="1">
    <citation type="submission" date="2016-07" db="EMBL/GenBank/DDBJ databases">
        <title>Draft genome sequence of Prauserella muralis DSM 45305, isolated from a mould-covered wall in an indoor environment.</title>
        <authorList>
            <person name="Ruckert C."/>
            <person name="Albersmeier A."/>
            <person name="Jiang C.-L."/>
            <person name="Jiang Y."/>
            <person name="Kalinowski J."/>
            <person name="Schneider O."/>
            <person name="Winkler A."/>
            <person name="Zotchev S.B."/>
        </authorList>
    </citation>
    <scope>NUCLEOTIDE SEQUENCE [LARGE SCALE GENOMIC DNA]</scope>
    <source>
        <strain evidence="2 3">DSM 45305</strain>
    </source>
</reference>
<dbReference type="Proteomes" id="UP000249915">
    <property type="component" value="Unassembled WGS sequence"/>
</dbReference>
<gene>
    <name evidence="2" type="ORF">BAY60_02640</name>
</gene>
<feature type="region of interest" description="Disordered" evidence="1">
    <location>
        <begin position="165"/>
        <end position="299"/>
    </location>
</feature>
<evidence type="ECO:0000256" key="1">
    <source>
        <dbReference type="SAM" id="MobiDB-lite"/>
    </source>
</evidence>
<dbReference type="RefSeq" id="WP_112279344.1">
    <property type="nucleotide sequence ID" value="NZ_MASW01000001.1"/>
</dbReference>
<dbReference type="AlphaFoldDB" id="A0A2V4B9X8"/>
<keyword evidence="3" id="KW-1185">Reference proteome</keyword>
<organism evidence="2 3">
    <name type="scientific">Prauserella muralis</name>
    <dbReference type="NCBI Taxonomy" id="588067"/>
    <lineage>
        <taxon>Bacteria</taxon>
        <taxon>Bacillati</taxon>
        <taxon>Actinomycetota</taxon>
        <taxon>Actinomycetes</taxon>
        <taxon>Pseudonocardiales</taxon>
        <taxon>Pseudonocardiaceae</taxon>
        <taxon>Prauserella</taxon>
    </lineage>
</organism>
<feature type="compositionally biased region" description="Low complexity" evidence="1">
    <location>
        <begin position="165"/>
        <end position="190"/>
    </location>
</feature>
<accession>A0A2V4B9X8</accession>
<dbReference type="OrthoDB" id="3541690at2"/>